<reference evidence="1" key="2">
    <citation type="submission" date="2023-04" db="EMBL/GenBank/DDBJ databases">
        <authorList>
            <person name="Bruccoleri R.E."/>
            <person name="Oakeley E.J."/>
            <person name="Faust A.-M."/>
            <person name="Dessus-Babus S."/>
            <person name="Altorfer M."/>
            <person name="Burckhardt D."/>
            <person name="Oertli M."/>
            <person name="Naumann U."/>
            <person name="Petersen F."/>
            <person name="Wong J."/>
        </authorList>
    </citation>
    <scope>NUCLEOTIDE SEQUENCE</scope>
    <source>
        <strain evidence="1">GSM-AAB239-AS_SAM_17_03QT</strain>
        <tissue evidence="1">Leaf</tissue>
    </source>
</reference>
<sequence>MKRRRSSSQEEERRGPEEVHLLSSLSLYLSYNLSLSN</sequence>
<protein>
    <submittedName>
        <fullName evidence="1">Histone H3.v1</fullName>
    </submittedName>
</protein>
<comment type="caution">
    <text evidence="1">The sequence shown here is derived from an EMBL/GenBank/DDBJ whole genome shotgun (WGS) entry which is preliminary data.</text>
</comment>
<evidence type="ECO:0000313" key="1">
    <source>
        <dbReference type="EMBL" id="KAJ6807414.1"/>
    </source>
</evidence>
<dbReference type="EMBL" id="JANAVB010033829">
    <property type="protein sequence ID" value="KAJ6807414.1"/>
    <property type="molecule type" value="Genomic_DNA"/>
</dbReference>
<name>A0AAX6ETK2_IRIPA</name>
<evidence type="ECO:0000313" key="2">
    <source>
        <dbReference type="Proteomes" id="UP001140949"/>
    </source>
</evidence>
<dbReference type="AlphaFoldDB" id="A0AAX6ETK2"/>
<reference evidence="1" key="1">
    <citation type="journal article" date="2023" name="GigaByte">
        <title>Genome assembly of the bearded iris, Iris pallida Lam.</title>
        <authorList>
            <person name="Bruccoleri R.E."/>
            <person name="Oakeley E.J."/>
            <person name="Faust A.M.E."/>
            <person name="Altorfer M."/>
            <person name="Dessus-Babus S."/>
            <person name="Burckhardt D."/>
            <person name="Oertli M."/>
            <person name="Naumann U."/>
            <person name="Petersen F."/>
            <person name="Wong J."/>
        </authorList>
    </citation>
    <scope>NUCLEOTIDE SEQUENCE</scope>
    <source>
        <strain evidence="1">GSM-AAB239-AS_SAM_17_03QT</strain>
    </source>
</reference>
<gene>
    <name evidence="1" type="ORF">M6B38_172040</name>
</gene>
<proteinExistence type="predicted"/>
<keyword evidence="2" id="KW-1185">Reference proteome</keyword>
<organism evidence="1 2">
    <name type="scientific">Iris pallida</name>
    <name type="common">Sweet iris</name>
    <dbReference type="NCBI Taxonomy" id="29817"/>
    <lineage>
        <taxon>Eukaryota</taxon>
        <taxon>Viridiplantae</taxon>
        <taxon>Streptophyta</taxon>
        <taxon>Embryophyta</taxon>
        <taxon>Tracheophyta</taxon>
        <taxon>Spermatophyta</taxon>
        <taxon>Magnoliopsida</taxon>
        <taxon>Liliopsida</taxon>
        <taxon>Asparagales</taxon>
        <taxon>Iridaceae</taxon>
        <taxon>Iridoideae</taxon>
        <taxon>Irideae</taxon>
        <taxon>Iris</taxon>
    </lineage>
</organism>
<dbReference type="Proteomes" id="UP001140949">
    <property type="component" value="Unassembled WGS sequence"/>
</dbReference>
<accession>A0AAX6ETK2</accession>